<name>A0A0R2S7I4_9GAMM</name>
<dbReference type="InterPro" id="IPR043129">
    <property type="entry name" value="ATPase_NBD"/>
</dbReference>
<feature type="compositionally biased region" description="Basic and acidic residues" evidence="1">
    <location>
        <begin position="195"/>
        <end position="214"/>
    </location>
</feature>
<evidence type="ECO:0000313" key="3">
    <source>
        <dbReference type="EMBL" id="KRO70863.1"/>
    </source>
</evidence>
<dbReference type="EMBL" id="LIBB01000287">
    <property type="protein sequence ID" value="KRO70863.1"/>
    <property type="molecule type" value="Genomic_DNA"/>
</dbReference>
<keyword evidence="2" id="KW-1133">Transmembrane helix</keyword>
<evidence type="ECO:0000256" key="2">
    <source>
        <dbReference type="SAM" id="Phobius"/>
    </source>
</evidence>
<feature type="region of interest" description="Disordered" evidence="1">
    <location>
        <begin position="186"/>
        <end position="214"/>
    </location>
</feature>
<protein>
    <recommendedName>
        <fullName evidence="5">GspL cytoplasmic actin-ATPase-like domain-containing protein</fullName>
    </recommendedName>
</protein>
<evidence type="ECO:0008006" key="5">
    <source>
        <dbReference type="Google" id="ProtNLM"/>
    </source>
</evidence>
<dbReference type="Proteomes" id="UP000051934">
    <property type="component" value="Unassembled WGS sequence"/>
</dbReference>
<dbReference type="SUPFAM" id="SSF53067">
    <property type="entry name" value="Actin-like ATPase domain"/>
    <property type="match status" value="1"/>
</dbReference>
<sequence>MNVPNALKAKQFGLAAQASERVASLLPTLAGRLGIATASKPDFGDCDGLALWSDHLLHLGSTASAETMDDAASLAAAAKAFGVTRIALLLPAEEFVSTLTPLPGLAGAAALQALRLQATTLIPSYDEPLALVDKPNRIAGTDDYLCLWMTQARLATLSDAFEKEGIELAAVLPRALLVETNVAATAGDTGGQGTRSEKDRADVHQTSRQIDQDPRQVTQVVMRAGAPIKWETLQLSDLEEPELLEQWQAELKSTELAHEGPLVTHSDPAWLSQRSAIPALPLALASGFTFVPPGELKRRQALKNKTTVVALAAGLLLAAVLTLIPFAMQSVQFRLAASELADLRALNDSARQNQAFVADFDSRWGTINEYPQQDIIATLFTLQRVISPDTLTGLEIEEGVVTIEGTSSNPQAILQRLEQDPLFTEVSFSRATSNSRYTIGLRLSNVSFEGYRARYVEATRR</sequence>
<feature type="transmembrane region" description="Helical" evidence="2">
    <location>
        <begin position="307"/>
        <end position="328"/>
    </location>
</feature>
<dbReference type="AlphaFoldDB" id="A0A0R2S7I4"/>
<proteinExistence type="predicted"/>
<dbReference type="Gene3D" id="3.30.420.380">
    <property type="match status" value="1"/>
</dbReference>
<comment type="caution">
    <text evidence="3">The sequence shown here is derived from an EMBL/GenBank/DDBJ whole genome shotgun (WGS) entry which is preliminary data.</text>
</comment>
<organism evidence="3 4">
    <name type="scientific">OM182 bacterium BACL3 MAG-120507-bin80</name>
    <dbReference type="NCBI Taxonomy" id="1655577"/>
    <lineage>
        <taxon>Bacteria</taxon>
        <taxon>Pseudomonadati</taxon>
        <taxon>Pseudomonadota</taxon>
        <taxon>Gammaproteobacteria</taxon>
        <taxon>OMG group</taxon>
        <taxon>OM182 clade</taxon>
    </lineage>
</organism>
<keyword evidence="2" id="KW-0472">Membrane</keyword>
<reference evidence="3 4" key="1">
    <citation type="submission" date="2015-10" db="EMBL/GenBank/DDBJ databases">
        <title>Metagenome-Assembled Genomes uncover a global brackish microbiome.</title>
        <authorList>
            <person name="Hugerth L.W."/>
            <person name="Larsson J."/>
            <person name="Alneberg J."/>
            <person name="Lindh M.V."/>
            <person name="Legrand C."/>
            <person name="Pinhassi J."/>
            <person name="Andersson A.F."/>
        </authorList>
    </citation>
    <scope>NUCLEOTIDE SEQUENCE [LARGE SCALE GENOMIC DNA]</scope>
    <source>
        <strain evidence="3">BACL4 MAG-120507-bin80</strain>
    </source>
</reference>
<evidence type="ECO:0000256" key="1">
    <source>
        <dbReference type="SAM" id="MobiDB-lite"/>
    </source>
</evidence>
<gene>
    <name evidence="3" type="ORF">ABR69_02575</name>
</gene>
<accession>A0A0R2S7I4</accession>
<evidence type="ECO:0000313" key="4">
    <source>
        <dbReference type="Proteomes" id="UP000051934"/>
    </source>
</evidence>
<keyword evidence="2" id="KW-0812">Transmembrane</keyword>